<dbReference type="OrthoDB" id="408152at2759"/>
<evidence type="ECO:0000313" key="2">
    <source>
        <dbReference type="EMBL" id="KAJ5184174.1"/>
    </source>
</evidence>
<keyword evidence="3" id="KW-1185">Reference proteome</keyword>
<dbReference type="Pfam" id="PF17784">
    <property type="entry name" value="Sulfotransfer_4"/>
    <property type="match status" value="1"/>
</dbReference>
<keyword evidence="1" id="KW-0812">Transmembrane</keyword>
<dbReference type="AlphaFoldDB" id="A0A9W9IUC9"/>
<dbReference type="InterPro" id="IPR027417">
    <property type="entry name" value="P-loop_NTPase"/>
</dbReference>
<name>A0A9W9IUC9_9EURO</name>
<dbReference type="EMBL" id="JAPQKO010000001">
    <property type="protein sequence ID" value="KAJ5184174.1"/>
    <property type="molecule type" value="Genomic_DNA"/>
</dbReference>
<keyword evidence="1" id="KW-1133">Transmembrane helix</keyword>
<dbReference type="InterPro" id="IPR040632">
    <property type="entry name" value="Sulfotransfer_4"/>
</dbReference>
<comment type="caution">
    <text evidence="2">The sequence shown here is derived from an EMBL/GenBank/DDBJ whole genome shotgun (WGS) entry which is preliminary data.</text>
</comment>
<reference evidence="2" key="1">
    <citation type="submission" date="2022-11" db="EMBL/GenBank/DDBJ databases">
        <authorList>
            <person name="Petersen C."/>
        </authorList>
    </citation>
    <scope>NUCLEOTIDE SEQUENCE</scope>
    <source>
        <strain evidence="2">IBT 21917</strain>
    </source>
</reference>
<evidence type="ECO:0000256" key="1">
    <source>
        <dbReference type="SAM" id="Phobius"/>
    </source>
</evidence>
<reference evidence="2" key="2">
    <citation type="journal article" date="2023" name="IMA Fungus">
        <title>Comparative genomic study of the Penicillium genus elucidates a diverse pangenome and 15 lateral gene transfer events.</title>
        <authorList>
            <person name="Petersen C."/>
            <person name="Sorensen T."/>
            <person name="Nielsen M.R."/>
            <person name="Sondergaard T.E."/>
            <person name="Sorensen J.L."/>
            <person name="Fitzpatrick D.A."/>
            <person name="Frisvad J.C."/>
            <person name="Nielsen K.L."/>
        </authorList>
    </citation>
    <scope>NUCLEOTIDE SEQUENCE</scope>
    <source>
        <strain evidence="2">IBT 21917</strain>
    </source>
</reference>
<proteinExistence type="predicted"/>
<evidence type="ECO:0008006" key="4">
    <source>
        <dbReference type="Google" id="ProtNLM"/>
    </source>
</evidence>
<dbReference type="PANTHER" id="PTHR36978">
    <property type="entry name" value="P-LOOP CONTAINING NUCLEOTIDE TRIPHOSPHATE HYDROLASE"/>
    <property type="match status" value="1"/>
</dbReference>
<evidence type="ECO:0000313" key="3">
    <source>
        <dbReference type="Proteomes" id="UP001146351"/>
    </source>
</evidence>
<dbReference type="Gene3D" id="3.40.50.300">
    <property type="entry name" value="P-loop containing nucleotide triphosphate hydrolases"/>
    <property type="match status" value="1"/>
</dbReference>
<feature type="transmembrane region" description="Helical" evidence="1">
    <location>
        <begin position="238"/>
        <end position="261"/>
    </location>
</feature>
<gene>
    <name evidence="2" type="ORF">N7492_001790</name>
</gene>
<accession>A0A9W9IUC9</accession>
<sequence length="262" mass="29612">MRFISDDLVVDKTSQLPVRVLGAGLPRCATSSLQSALESSYIQRGPCMHMAHVIPHADRGDLVLVAMKETGIVRRQNLLHGLFDGFQSTTDFPGCFFVNDLMDMYPEAKIIMNTRPGGGTQWARSIQALTWARTTSYRMVTSLWKTDRNLHAIWLEWGRQSCQRHELTADELFSAKHYDLHNAWVRAEAAKRGREVLEFEPRDGWEPLCGILGEKPPPDLPFPHLNDAAEVRFVKRVLYARGIVSWLAVFGVALGTAKWLIP</sequence>
<organism evidence="2 3">
    <name type="scientific">Penicillium capsulatum</name>
    <dbReference type="NCBI Taxonomy" id="69766"/>
    <lineage>
        <taxon>Eukaryota</taxon>
        <taxon>Fungi</taxon>
        <taxon>Dikarya</taxon>
        <taxon>Ascomycota</taxon>
        <taxon>Pezizomycotina</taxon>
        <taxon>Eurotiomycetes</taxon>
        <taxon>Eurotiomycetidae</taxon>
        <taxon>Eurotiales</taxon>
        <taxon>Aspergillaceae</taxon>
        <taxon>Penicillium</taxon>
    </lineage>
</organism>
<dbReference type="SUPFAM" id="SSF52540">
    <property type="entry name" value="P-loop containing nucleoside triphosphate hydrolases"/>
    <property type="match status" value="1"/>
</dbReference>
<dbReference type="Proteomes" id="UP001146351">
    <property type="component" value="Unassembled WGS sequence"/>
</dbReference>
<protein>
    <recommendedName>
        <fullName evidence="4">NAD dependent epimerase/dehydratase</fullName>
    </recommendedName>
</protein>
<dbReference type="PANTHER" id="PTHR36978:SF3">
    <property type="entry name" value="P-LOOP CONTAINING NUCLEOSIDE TRIPHOSPHATE HYDROLASE PROTEIN"/>
    <property type="match status" value="1"/>
</dbReference>
<keyword evidence="1" id="KW-0472">Membrane</keyword>